<evidence type="ECO:0000256" key="4">
    <source>
        <dbReference type="ARBA" id="ARBA00023242"/>
    </source>
</evidence>
<sequence>MQASGPKALVIKLIFEYQGERSNSPKIRKLVLEEGETPTLGFLCESFSLKSSQTFYYYDDDGDQITISNDRELLTAIKEKKSSDTLRLYTGTELIPGDIPSKRNHEKDIFEEICTNCQNRIGRFSYKCVICSGVDLCGRCEAFGVHSTHDIIRLSNEKTYPSQFFMRLHRLYDKMNQTHHHLHFYHKLGTIPSSLSPESLSKTHEEFDLIDSTSAPLTVKQLSLSEESLNSEPKAKSLSPAKEQEAFNPSETPYRGVLQAPVTVLLKDEFQVHEAREANSEEIVGSLRGLRKEIDKLLIDEEDRKSTPESSSSKCTLAKMDSSGNDSTCPYDLIKVLSFEESGEEFPSDKLELKPCSEEDSEPRETPALDNGNVIDQEDKDKPNHGKPESSSYSMIPLEEETQKVLHKPTKTSYDYVPAYCPRTRNLLNESSVYSLKYNQSPYLTTTQKVSDSLEQMKAMGFSDDDGWLTQLLTMERGDIDKVLDILTPVNKVIHTKLRNGTLNFVPSKTKMIKN</sequence>
<dbReference type="CDD" id="cd14320">
    <property type="entry name" value="UBA_SQSTM"/>
    <property type="match status" value="1"/>
</dbReference>
<dbReference type="InterPro" id="IPR000433">
    <property type="entry name" value="Znf_ZZ"/>
</dbReference>
<protein>
    <submittedName>
        <fullName evidence="7">SQSTM1</fullName>
    </submittedName>
</protein>
<feature type="compositionally biased region" description="Basic and acidic residues" evidence="5">
    <location>
        <begin position="377"/>
        <end position="388"/>
    </location>
</feature>
<dbReference type="GO" id="GO:0035973">
    <property type="term" value="P:aggrephagy"/>
    <property type="evidence" value="ECO:0007669"/>
    <property type="project" value="TreeGrafter"/>
</dbReference>
<feature type="region of interest" description="Disordered" evidence="5">
    <location>
        <begin position="301"/>
        <end position="325"/>
    </location>
</feature>
<gene>
    <name evidence="7" type="ORF">LSAA_12769</name>
</gene>
<evidence type="ECO:0000313" key="8">
    <source>
        <dbReference type="Proteomes" id="UP000675881"/>
    </source>
</evidence>
<dbReference type="InterPro" id="IPR033741">
    <property type="entry name" value="SQSTM_UBA"/>
</dbReference>
<dbReference type="Gene3D" id="3.30.60.90">
    <property type="match status" value="1"/>
</dbReference>
<dbReference type="Pfam" id="PF16577">
    <property type="entry name" value="UBA_5"/>
    <property type="match status" value="1"/>
</dbReference>
<keyword evidence="4" id="KW-0539">Nucleus</keyword>
<dbReference type="SMART" id="SM00291">
    <property type="entry name" value="ZnF_ZZ"/>
    <property type="match status" value="1"/>
</dbReference>
<dbReference type="InterPro" id="IPR043145">
    <property type="entry name" value="Znf_ZZ_sf"/>
</dbReference>
<evidence type="ECO:0000256" key="2">
    <source>
        <dbReference type="ARBA" id="ARBA00022771"/>
    </source>
</evidence>
<dbReference type="GO" id="GO:0005080">
    <property type="term" value="F:protein kinase C binding"/>
    <property type="evidence" value="ECO:0007669"/>
    <property type="project" value="TreeGrafter"/>
</dbReference>
<dbReference type="GO" id="GO:0070530">
    <property type="term" value="F:K63-linked polyubiquitin modification-dependent protein binding"/>
    <property type="evidence" value="ECO:0007669"/>
    <property type="project" value="TreeGrafter"/>
</dbReference>
<dbReference type="GO" id="GO:0044753">
    <property type="term" value="C:amphisome"/>
    <property type="evidence" value="ECO:0007669"/>
    <property type="project" value="TreeGrafter"/>
</dbReference>
<feature type="region of interest" description="Disordered" evidence="5">
    <location>
        <begin position="346"/>
        <end position="396"/>
    </location>
</feature>
<dbReference type="AlphaFoldDB" id="A0A7R8D1R0"/>
<keyword evidence="8" id="KW-1185">Reference proteome</keyword>
<dbReference type="GO" id="GO:0016235">
    <property type="term" value="C:aggresome"/>
    <property type="evidence" value="ECO:0007669"/>
    <property type="project" value="TreeGrafter"/>
</dbReference>
<feature type="compositionally biased region" description="Basic and acidic residues" evidence="5">
    <location>
        <begin position="347"/>
        <end position="367"/>
    </location>
</feature>
<evidence type="ECO:0000256" key="5">
    <source>
        <dbReference type="SAM" id="MobiDB-lite"/>
    </source>
</evidence>
<evidence type="ECO:0000256" key="3">
    <source>
        <dbReference type="ARBA" id="ARBA00022833"/>
    </source>
</evidence>
<dbReference type="Gene3D" id="3.10.20.90">
    <property type="entry name" value="Phosphatidylinositol 3-kinase Catalytic Subunit, Chain A, domain 1"/>
    <property type="match status" value="1"/>
</dbReference>
<accession>A0A7R8D1R0</accession>
<keyword evidence="1" id="KW-0479">Metal-binding</keyword>
<reference evidence="7" key="1">
    <citation type="submission" date="2021-02" db="EMBL/GenBank/DDBJ databases">
        <authorList>
            <person name="Bekaert M."/>
        </authorList>
    </citation>
    <scope>NUCLEOTIDE SEQUENCE</scope>
    <source>
        <strain evidence="7">IoA-00</strain>
    </source>
</reference>
<dbReference type="Gene3D" id="1.10.8.10">
    <property type="entry name" value="DNA helicase RuvA subunit, C-terminal domain"/>
    <property type="match status" value="1"/>
</dbReference>
<dbReference type="GO" id="GO:0007032">
    <property type="term" value="P:endosome organization"/>
    <property type="evidence" value="ECO:0007669"/>
    <property type="project" value="TreeGrafter"/>
</dbReference>
<dbReference type="GO" id="GO:0008270">
    <property type="term" value="F:zinc ion binding"/>
    <property type="evidence" value="ECO:0007669"/>
    <property type="project" value="UniProtKB-KW"/>
</dbReference>
<dbReference type="InterPro" id="IPR052260">
    <property type="entry name" value="Autophagy_Rcpt_SigReg"/>
</dbReference>
<keyword evidence="2" id="KW-0863">Zinc-finger</keyword>
<feature type="region of interest" description="Disordered" evidence="5">
    <location>
        <begin position="224"/>
        <end position="253"/>
    </location>
</feature>
<dbReference type="SUPFAM" id="SSF57850">
    <property type="entry name" value="RING/U-box"/>
    <property type="match status" value="1"/>
</dbReference>
<evidence type="ECO:0000259" key="6">
    <source>
        <dbReference type="PROSITE" id="PS01357"/>
    </source>
</evidence>
<dbReference type="EMBL" id="HG994586">
    <property type="protein sequence ID" value="CAF2996895.1"/>
    <property type="molecule type" value="Genomic_DNA"/>
</dbReference>
<dbReference type="PANTHER" id="PTHR15090">
    <property type="entry name" value="SEQUESTOSOME 1-RELATED"/>
    <property type="match status" value="1"/>
</dbReference>
<dbReference type="OrthoDB" id="6382171at2759"/>
<dbReference type="InterPro" id="IPR009060">
    <property type="entry name" value="UBA-like_sf"/>
</dbReference>
<feature type="domain" description="ZZ-type" evidence="6">
    <location>
        <begin position="114"/>
        <end position="140"/>
    </location>
</feature>
<dbReference type="PANTHER" id="PTHR15090:SF0">
    <property type="entry name" value="SEQUESTOSOME-1"/>
    <property type="match status" value="1"/>
</dbReference>
<evidence type="ECO:0000256" key="1">
    <source>
        <dbReference type="ARBA" id="ARBA00022723"/>
    </source>
</evidence>
<evidence type="ECO:0000313" key="7">
    <source>
        <dbReference type="EMBL" id="CAF2996895.1"/>
    </source>
</evidence>
<keyword evidence="3" id="KW-0862">Zinc</keyword>
<dbReference type="CDD" id="cd02340">
    <property type="entry name" value="ZZ_NBR1_like"/>
    <property type="match status" value="1"/>
</dbReference>
<proteinExistence type="predicted"/>
<name>A0A7R8D1R0_LEPSM</name>
<dbReference type="SUPFAM" id="SSF54277">
    <property type="entry name" value="CAD &amp; PB1 domains"/>
    <property type="match status" value="1"/>
</dbReference>
<organism evidence="7 8">
    <name type="scientific">Lepeophtheirus salmonis</name>
    <name type="common">Salmon louse</name>
    <name type="synonym">Caligus salmonis</name>
    <dbReference type="NCBI Taxonomy" id="72036"/>
    <lineage>
        <taxon>Eukaryota</taxon>
        <taxon>Metazoa</taxon>
        <taxon>Ecdysozoa</taxon>
        <taxon>Arthropoda</taxon>
        <taxon>Crustacea</taxon>
        <taxon>Multicrustacea</taxon>
        <taxon>Hexanauplia</taxon>
        <taxon>Copepoda</taxon>
        <taxon>Siphonostomatoida</taxon>
        <taxon>Caligidae</taxon>
        <taxon>Lepeophtheirus</taxon>
    </lineage>
</organism>
<dbReference type="Proteomes" id="UP000675881">
    <property type="component" value="Chromosome 7"/>
</dbReference>
<dbReference type="GO" id="GO:0000423">
    <property type="term" value="P:mitophagy"/>
    <property type="evidence" value="ECO:0007669"/>
    <property type="project" value="TreeGrafter"/>
</dbReference>
<dbReference type="SUPFAM" id="SSF46934">
    <property type="entry name" value="UBA-like"/>
    <property type="match status" value="1"/>
</dbReference>
<dbReference type="PROSITE" id="PS01357">
    <property type="entry name" value="ZF_ZZ_1"/>
    <property type="match status" value="1"/>
</dbReference>